<feature type="domain" description="PPE-PPW subfamily C-terminal" evidence="1">
    <location>
        <begin position="74"/>
        <end position="120"/>
    </location>
</feature>
<evidence type="ECO:0000313" key="3">
    <source>
        <dbReference type="Proteomes" id="UP000186438"/>
    </source>
</evidence>
<keyword evidence="3" id="KW-1185">Reference proteome</keyword>
<sequence>MPGLAYLVGQLTADARGSVSARARARRAAQPDLVEVPAAAAAQAEASQARRRRADVTQLGRRYEYLDAEPSASASDRGAETLGFAGTAPAKRAAAPAGLTALGDDAFDGAARTPMLPHTWDYGPSAP</sequence>
<protein>
    <recommendedName>
        <fullName evidence="1">PPE-PPW subfamily C-terminal domain-containing protein</fullName>
    </recommendedName>
</protein>
<dbReference type="Proteomes" id="UP000186438">
    <property type="component" value="Unassembled WGS sequence"/>
</dbReference>
<gene>
    <name evidence="2" type="ORF">BRW65_28925</name>
</gene>
<dbReference type="AlphaFoldDB" id="A0A1Q4HB04"/>
<evidence type="ECO:0000313" key="2">
    <source>
        <dbReference type="EMBL" id="OJZ64551.1"/>
    </source>
</evidence>
<organism evidence="2 3">
    <name type="scientific">Mycobacterium paraffinicum</name>
    <dbReference type="NCBI Taxonomy" id="53378"/>
    <lineage>
        <taxon>Bacteria</taxon>
        <taxon>Bacillati</taxon>
        <taxon>Actinomycetota</taxon>
        <taxon>Actinomycetes</taxon>
        <taxon>Mycobacteriales</taxon>
        <taxon>Mycobacteriaceae</taxon>
        <taxon>Mycobacterium</taxon>
    </lineage>
</organism>
<name>A0A1Q4HB04_9MYCO</name>
<dbReference type="InterPro" id="IPR043641">
    <property type="entry name" value="PPE-PPW_C"/>
</dbReference>
<evidence type="ECO:0000259" key="1">
    <source>
        <dbReference type="Pfam" id="PF18878"/>
    </source>
</evidence>
<dbReference type="EMBL" id="MPNT01000052">
    <property type="protein sequence ID" value="OJZ64551.1"/>
    <property type="molecule type" value="Genomic_DNA"/>
</dbReference>
<proteinExistence type="predicted"/>
<reference evidence="2 3" key="1">
    <citation type="submission" date="2016-11" db="EMBL/GenBank/DDBJ databases">
        <title>Genome sequences of unsequenced Mycobacteria.</title>
        <authorList>
            <person name="Greninger A.L."/>
            <person name="Fang F."/>
            <person name="Jerome K.R."/>
        </authorList>
    </citation>
    <scope>NUCLEOTIDE SEQUENCE [LARGE SCALE GENOMIC DNA]</scope>
    <source>
        <strain evidence="2 3">M11</strain>
    </source>
</reference>
<dbReference type="Pfam" id="PF18878">
    <property type="entry name" value="PPE-PPW"/>
    <property type="match status" value="1"/>
</dbReference>
<dbReference type="STRING" id="53378.BRW65_28925"/>
<accession>A0A1Q4HB04</accession>
<comment type="caution">
    <text evidence="2">The sequence shown here is derived from an EMBL/GenBank/DDBJ whole genome shotgun (WGS) entry which is preliminary data.</text>
</comment>